<dbReference type="CDD" id="cd09620">
    <property type="entry name" value="CBM9_like_3"/>
    <property type="match status" value="1"/>
</dbReference>
<sequence>MKSYNVKLIEKGVYNLTNTKNSIPWNKAEVLTDFISPWDKEIPKKIEFKALWDTKNIFFCFTVLDNDIHINTKDDSVDSIANSDRVELFFRSDASLNPYYCLEIDPTPRVMDFMAYPNREFNFDWNWPQEAIKVKSEILDSKFSVEIAISIESLQKFNLIKNNQIETGIFRAKYTKNEQSDFEPIWITWVNPNTKEPDFHIPTSFGVLNLLKE</sequence>
<dbReference type="InterPro" id="IPR010502">
    <property type="entry name" value="Carb-bd_dom_fam9"/>
</dbReference>
<evidence type="ECO:0000313" key="2">
    <source>
        <dbReference type="EMBL" id="MFD0760937.1"/>
    </source>
</evidence>
<reference evidence="3" key="1">
    <citation type="journal article" date="2019" name="Int. J. Syst. Evol. Microbiol.">
        <title>The Global Catalogue of Microorganisms (GCM) 10K type strain sequencing project: providing services to taxonomists for standard genome sequencing and annotation.</title>
        <authorList>
            <consortium name="The Broad Institute Genomics Platform"/>
            <consortium name="The Broad Institute Genome Sequencing Center for Infectious Disease"/>
            <person name="Wu L."/>
            <person name="Ma J."/>
        </authorList>
    </citation>
    <scope>NUCLEOTIDE SEQUENCE [LARGE SCALE GENOMIC DNA]</scope>
    <source>
        <strain evidence="3">CCUG 60022</strain>
    </source>
</reference>
<name>A0ABW2Z2B3_9FLAO</name>
<keyword evidence="3" id="KW-1185">Reference proteome</keyword>
<gene>
    <name evidence="2" type="ORF">ACFQZW_02455</name>
</gene>
<dbReference type="EMBL" id="JBHTIC010000004">
    <property type="protein sequence ID" value="MFD0760937.1"/>
    <property type="molecule type" value="Genomic_DNA"/>
</dbReference>
<feature type="domain" description="Carbohydrate-binding" evidence="1">
    <location>
        <begin position="25"/>
        <end position="211"/>
    </location>
</feature>
<dbReference type="SUPFAM" id="SSF49344">
    <property type="entry name" value="CBD9-like"/>
    <property type="match status" value="1"/>
</dbReference>
<organism evidence="2 3">
    <name type="scientific">Lutibacter aestuarii</name>
    <dbReference type="NCBI Taxonomy" id="861111"/>
    <lineage>
        <taxon>Bacteria</taxon>
        <taxon>Pseudomonadati</taxon>
        <taxon>Bacteroidota</taxon>
        <taxon>Flavobacteriia</taxon>
        <taxon>Flavobacteriales</taxon>
        <taxon>Flavobacteriaceae</taxon>
        <taxon>Lutibacter</taxon>
    </lineage>
</organism>
<dbReference type="Pfam" id="PF06452">
    <property type="entry name" value="CBM9_1"/>
    <property type="match status" value="1"/>
</dbReference>
<evidence type="ECO:0000313" key="3">
    <source>
        <dbReference type="Proteomes" id="UP001597032"/>
    </source>
</evidence>
<accession>A0ABW2Z2B3</accession>
<evidence type="ECO:0000259" key="1">
    <source>
        <dbReference type="Pfam" id="PF06452"/>
    </source>
</evidence>
<dbReference type="Gene3D" id="2.60.40.1190">
    <property type="match status" value="1"/>
</dbReference>
<proteinExistence type="predicted"/>
<protein>
    <submittedName>
        <fullName evidence="2">Carbohydrate-binding family 9-like protein</fullName>
    </submittedName>
</protein>
<dbReference type="RefSeq" id="WP_386781417.1">
    <property type="nucleotide sequence ID" value="NZ_JBHTIC010000004.1"/>
</dbReference>
<comment type="caution">
    <text evidence="2">The sequence shown here is derived from an EMBL/GenBank/DDBJ whole genome shotgun (WGS) entry which is preliminary data.</text>
</comment>
<dbReference type="Proteomes" id="UP001597032">
    <property type="component" value="Unassembled WGS sequence"/>
</dbReference>